<keyword evidence="3" id="KW-1185">Reference proteome</keyword>
<reference evidence="3" key="1">
    <citation type="submission" date="2023-07" db="EMBL/GenBank/DDBJ databases">
        <title>30 novel species of actinomycetes from the DSMZ collection.</title>
        <authorList>
            <person name="Nouioui I."/>
        </authorList>
    </citation>
    <scope>NUCLEOTIDE SEQUENCE [LARGE SCALE GENOMIC DNA]</scope>
    <source>
        <strain evidence="3">DSM 41886</strain>
    </source>
</reference>
<sequence length="159" mass="16987">MVRLSAYTNWWDTLWKKLGEFVATLAASGAIVWLALTLSDGAPVHYFGAKDATVTSSGQCSDGEGHTSPPASCHVSWRFADGTAGDGRIDATYDEVPEGSTVHVAGDQGYASEGDLVLAALLFGIPVAMMLLWTLVLFPMAAVRDILRARRRSAVRFPG</sequence>
<name>A0ABU2RXL6_9ACTN</name>
<evidence type="ECO:0008006" key="4">
    <source>
        <dbReference type="Google" id="ProtNLM"/>
    </source>
</evidence>
<accession>A0ABU2RXL6</accession>
<keyword evidence="1" id="KW-0812">Transmembrane</keyword>
<keyword evidence="1" id="KW-1133">Transmembrane helix</keyword>
<keyword evidence="1" id="KW-0472">Membrane</keyword>
<dbReference type="EMBL" id="JAVREV010000001">
    <property type="protein sequence ID" value="MDT0441460.1"/>
    <property type="molecule type" value="Genomic_DNA"/>
</dbReference>
<protein>
    <recommendedName>
        <fullName evidence="4">DUF3592 domain-containing protein</fullName>
    </recommendedName>
</protein>
<comment type="caution">
    <text evidence="2">The sequence shown here is derived from an EMBL/GenBank/DDBJ whole genome shotgun (WGS) entry which is preliminary data.</text>
</comment>
<dbReference type="RefSeq" id="WP_311615252.1">
    <property type="nucleotide sequence ID" value="NZ_JAVREV010000001.1"/>
</dbReference>
<feature type="transmembrane region" description="Helical" evidence="1">
    <location>
        <begin position="116"/>
        <end position="143"/>
    </location>
</feature>
<gene>
    <name evidence="2" type="ORF">RM779_02430</name>
</gene>
<feature type="transmembrane region" description="Helical" evidence="1">
    <location>
        <begin position="21"/>
        <end position="38"/>
    </location>
</feature>
<dbReference type="Proteomes" id="UP001183615">
    <property type="component" value="Unassembled WGS sequence"/>
</dbReference>
<proteinExistence type="predicted"/>
<evidence type="ECO:0000313" key="2">
    <source>
        <dbReference type="EMBL" id="MDT0441460.1"/>
    </source>
</evidence>
<evidence type="ECO:0000256" key="1">
    <source>
        <dbReference type="SAM" id="Phobius"/>
    </source>
</evidence>
<organism evidence="2 3">
    <name type="scientific">Streptomyces johnsoniae</name>
    <dbReference type="NCBI Taxonomy" id="3075532"/>
    <lineage>
        <taxon>Bacteria</taxon>
        <taxon>Bacillati</taxon>
        <taxon>Actinomycetota</taxon>
        <taxon>Actinomycetes</taxon>
        <taxon>Kitasatosporales</taxon>
        <taxon>Streptomycetaceae</taxon>
        <taxon>Streptomyces</taxon>
    </lineage>
</organism>
<evidence type="ECO:0000313" key="3">
    <source>
        <dbReference type="Proteomes" id="UP001183615"/>
    </source>
</evidence>